<evidence type="ECO:0000256" key="2">
    <source>
        <dbReference type="ARBA" id="ARBA00008711"/>
    </source>
</evidence>
<protein>
    <recommendedName>
        <fullName evidence="9">Methylated-DNA--protein-cysteine methyltransferase</fullName>
        <ecNumber evidence="9">2.1.1.63</ecNumber>
    </recommendedName>
    <alternativeName>
        <fullName evidence="9">6-O-methylguanine-DNA methyltransferase</fullName>
        <shortName evidence="9">MGMT</shortName>
    </alternativeName>
    <alternativeName>
        <fullName evidence="9">O-6-methylguanine-DNA-alkyltransferase</fullName>
    </alternativeName>
</protein>
<dbReference type="CDD" id="cd06445">
    <property type="entry name" value="ATase"/>
    <property type="match status" value="1"/>
</dbReference>
<dbReference type="RefSeq" id="WP_133038654.1">
    <property type="nucleotide sequence ID" value="NZ_SLWF01000009.1"/>
</dbReference>
<dbReference type="NCBIfam" id="TIGR00589">
    <property type="entry name" value="ogt"/>
    <property type="match status" value="1"/>
</dbReference>
<keyword evidence="6 9" id="KW-0227">DNA damage</keyword>
<gene>
    <name evidence="12" type="ORF">EDC91_10939</name>
</gene>
<evidence type="ECO:0000256" key="8">
    <source>
        <dbReference type="ARBA" id="ARBA00049348"/>
    </source>
</evidence>
<sequence>MNNLILTMAPSPPLAELTIDSPCGPLWLAASGMGLTDLRPIAAKKAFTVTTEFAQMRQAHQFLQQAAEQLQQYFARKRRDFSVPLAPAGTQFQQRVWSQLLQIPYGEACSYGELAQRIQQPRAARAVGSANGANHIAIIIPCHRVIGKNGALTGYAWGLTMKQQLLALEAAEA</sequence>
<dbReference type="OrthoDB" id="9811249at2"/>
<proteinExistence type="inferred from homology"/>
<dbReference type="GO" id="GO:0032259">
    <property type="term" value="P:methylation"/>
    <property type="evidence" value="ECO:0007669"/>
    <property type="project" value="UniProtKB-KW"/>
</dbReference>
<dbReference type="GO" id="GO:0005737">
    <property type="term" value="C:cytoplasm"/>
    <property type="evidence" value="ECO:0007669"/>
    <property type="project" value="UniProtKB-SubCell"/>
</dbReference>
<feature type="domain" description="Methylated-DNA-[protein]-cysteine S-methyltransferase DNA binding" evidence="10">
    <location>
        <begin position="91"/>
        <end position="170"/>
    </location>
</feature>
<dbReference type="InterPro" id="IPR001497">
    <property type="entry name" value="MethylDNA_cys_MeTrfase_AS"/>
</dbReference>
<dbReference type="InterPro" id="IPR014048">
    <property type="entry name" value="MethylDNA_cys_MeTrfase_DNA-bd"/>
</dbReference>
<dbReference type="PANTHER" id="PTHR10815">
    <property type="entry name" value="METHYLATED-DNA--PROTEIN-CYSTEINE METHYLTRANSFERASE"/>
    <property type="match status" value="1"/>
</dbReference>
<keyword evidence="3 9" id="KW-0963">Cytoplasm</keyword>
<dbReference type="Pfam" id="PF02870">
    <property type="entry name" value="Methyltransf_1N"/>
    <property type="match status" value="1"/>
</dbReference>
<reference evidence="12 13" key="1">
    <citation type="submission" date="2019-03" db="EMBL/GenBank/DDBJ databases">
        <title>Freshwater and sediment microbial communities from various areas in North America, analyzing microbe dynamics in response to fracking.</title>
        <authorList>
            <person name="Lamendella R."/>
        </authorList>
    </citation>
    <scope>NUCLEOTIDE SEQUENCE [LARGE SCALE GENOMIC DNA]</scope>
    <source>
        <strain evidence="12 13">74A</strain>
    </source>
</reference>
<comment type="function">
    <text evidence="9">Involved in the cellular defense against the biological effects of O6-methylguanine (O6-MeG) and O4-methylthymine (O4-MeT) in DNA. Repairs the methylated nucleobase in DNA by stoichiometrically transferring the methyl group to a cysteine residue in the enzyme. This is a suicide reaction: the enzyme is irreversibly inactivated.</text>
</comment>
<keyword evidence="7 9" id="KW-0234">DNA repair</keyword>
<evidence type="ECO:0000256" key="4">
    <source>
        <dbReference type="ARBA" id="ARBA00022603"/>
    </source>
</evidence>
<dbReference type="SUPFAM" id="SSF53155">
    <property type="entry name" value="Methylated DNA-protein cysteine methyltransferase domain"/>
    <property type="match status" value="1"/>
</dbReference>
<dbReference type="SUPFAM" id="SSF46767">
    <property type="entry name" value="Methylated DNA-protein cysteine methyltransferase, C-terminal domain"/>
    <property type="match status" value="1"/>
</dbReference>
<evidence type="ECO:0000256" key="5">
    <source>
        <dbReference type="ARBA" id="ARBA00022679"/>
    </source>
</evidence>
<comment type="catalytic activity">
    <reaction evidence="8 9">
        <text>a 6-O-methyl-2'-deoxyguanosine in DNA + L-cysteinyl-[protein] = S-methyl-L-cysteinyl-[protein] + a 2'-deoxyguanosine in DNA</text>
        <dbReference type="Rhea" id="RHEA:24000"/>
        <dbReference type="Rhea" id="RHEA-COMP:10131"/>
        <dbReference type="Rhea" id="RHEA-COMP:10132"/>
        <dbReference type="Rhea" id="RHEA-COMP:11367"/>
        <dbReference type="Rhea" id="RHEA-COMP:11368"/>
        <dbReference type="ChEBI" id="CHEBI:29950"/>
        <dbReference type="ChEBI" id="CHEBI:82612"/>
        <dbReference type="ChEBI" id="CHEBI:85445"/>
        <dbReference type="ChEBI" id="CHEBI:85448"/>
        <dbReference type="EC" id="2.1.1.63"/>
    </reaction>
</comment>
<evidence type="ECO:0000256" key="6">
    <source>
        <dbReference type="ARBA" id="ARBA00022763"/>
    </source>
</evidence>
<comment type="subcellular location">
    <subcellularLocation>
        <location evidence="9">Cytoplasm</location>
    </subcellularLocation>
</comment>
<dbReference type="InterPro" id="IPR008332">
    <property type="entry name" value="MethylG_MeTrfase_N"/>
</dbReference>
<evidence type="ECO:0000256" key="1">
    <source>
        <dbReference type="ARBA" id="ARBA00001286"/>
    </source>
</evidence>
<evidence type="ECO:0000259" key="11">
    <source>
        <dbReference type="Pfam" id="PF02870"/>
    </source>
</evidence>
<organism evidence="12 13">
    <name type="scientific">Shewanella fodinae</name>
    <dbReference type="NCBI Taxonomy" id="552357"/>
    <lineage>
        <taxon>Bacteria</taxon>
        <taxon>Pseudomonadati</taxon>
        <taxon>Pseudomonadota</taxon>
        <taxon>Gammaproteobacteria</taxon>
        <taxon>Alteromonadales</taxon>
        <taxon>Shewanellaceae</taxon>
        <taxon>Shewanella</taxon>
    </lineage>
</organism>
<keyword evidence="4 9" id="KW-0489">Methyltransferase</keyword>
<evidence type="ECO:0000256" key="7">
    <source>
        <dbReference type="ARBA" id="ARBA00023204"/>
    </source>
</evidence>
<accession>A0A4R2FC26</accession>
<name>A0A4R2FC26_9GAMM</name>
<comment type="miscellaneous">
    <text evidence="9">This enzyme catalyzes only one turnover and therefore is not strictly catalytic. According to one definition, an enzyme is a biocatalyst that acts repeatedly and over many reaction cycles.</text>
</comment>
<dbReference type="Gene3D" id="3.30.160.70">
    <property type="entry name" value="Methylated DNA-protein cysteine methyltransferase domain"/>
    <property type="match status" value="1"/>
</dbReference>
<dbReference type="InterPro" id="IPR036631">
    <property type="entry name" value="MGMT_N_sf"/>
</dbReference>
<dbReference type="GO" id="GO:0006307">
    <property type="term" value="P:DNA alkylation repair"/>
    <property type="evidence" value="ECO:0007669"/>
    <property type="project" value="UniProtKB-UniRule"/>
</dbReference>
<dbReference type="PANTHER" id="PTHR10815:SF5">
    <property type="entry name" value="METHYLATED-DNA--PROTEIN-CYSTEINE METHYLTRANSFERASE"/>
    <property type="match status" value="1"/>
</dbReference>
<comment type="caution">
    <text evidence="12">The sequence shown here is derived from an EMBL/GenBank/DDBJ whole genome shotgun (WGS) entry which is preliminary data.</text>
</comment>
<comment type="catalytic activity">
    <reaction evidence="1 9">
        <text>a 4-O-methyl-thymidine in DNA + L-cysteinyl-[protein] = a thymidine in DNA + S-methyl-L-cysteinyl-[protein]</text>
        <dbReference type="Rhea" id="RHEA:53428"/>
        <dbReference type="Rhea" id="RHEA-COMP:10131"/>
        <dbReference type="Rhea" id="RHEA-COMP:10132"/>
        <dbReference type="Rhea" id="RHEA-COMP:13555"/>
        <dbReference type="Rhea" id="RHEA-COMP:13556"/>
        <dbReference type="ChEBI" id="CHEBI:29950"/>
        <dbReference type="ChEBI" id="CHEBI:82612"/>
        <dbReference type="ChEBI" id="CHEBI:137386"/>
        <dbReference type="ChEBI" id="CHEBI:137387"/>
        <dbReference type="EC" id="2.1.1.63"/>
    </reaction>
</comment>
<dbReference type="InterPro" id="IPR023546">
    <property type="entry name" value="MGMT"/>
</dbReference>
<keyword evidence="5 9" id="KW-0808">Transferase</keyword>
<dbReference type="EC" id="2.1.1.63" evidence="9"/>
<dbReference type="GO" id="GO:0003908">
    <property type="term" value="F:methylated-DNA-[protein]-cysteine S-methyltransferase activity"/>
    <property type="evidence" value="ECO:0007669"/>
    <property type="project" value="UniProtKB-UniRule"/>
</dbReference>
<dbReference type="Gene3D" id="1.10.10.10">
    <property type="entry name" value="Winged helix-like DNA-binding domain superfamily/Winged helix DNA-binding domain"/>
    <property type="match status" value="1"/>
</dbReference>
<dbReference type="PROSITE" id="PS00374">
    <property type="entry name" value="MGMT"/>
    <property type="match status" value="1"/>
</dbReference>
<feature type="domain" description="Methylguanine DNA methyltransferase ribonuclease-like" evidence="11">
    <location>
        <begin position="18"/>
        <end position="87"/>
    </location>
</feature>
<evidence type="ECO:0000313" key="13">
    <source>
        <dbReference type="Proteomes" id="UP000294832"/>
    </source>
</evidence>
<dbReference type="Proteomes" id="UP000294832">
    <property type="component" value="Unassembled WGS sequence"/>
</dbReference>
<dbReference type="HAMAP" id="MF_00772">
    <property type="entry name" value="OGT"/>
    <property type="match status" value="1"/>
</dbReference>
<dbReference type="AlphaFoldDB" id="A0A4R2FC26"/>
<dbReference type="FunFam" id="1.10.10.10:FF:000214">
    <property type="entry name" value="Methylated-DNA--protein-cysteine methyltransferase"/>
    <property type="match status" value="1"/>
</dbReference>
<evidence type="ECO:0000256" key="3">
    <source>
        <dbReference type="ARBA" id="ARBA00022490"/>
    </source>
</evidence>
<dbReference type="EMBL" id="SLWF01000009">
    <property type="protein sequence ID" value="TCN85379.1"/>
    <property type="molecule type" value="Genomic_DNA"/>
</dbReference>
<feature type="active site" description="Nucleophile; methyl group acceptor" evidence="9">
    <location>
        <position position="142"/>
    </location>
</feature>
<evidence type="ECO:0000256" key="9">
    <source>
        <dbReference type="HAMAP-Rule" id="MF_00772"/>
    </source>
</evidence>
<keyword evidence="13" id="KW-1185">Reference proteome</keyword>
<comment type="similarity">
    <text evidence="2 9">Belongs to the MGMT family.</text>
</comment>
<evidence type="ECO:0000259" key="10">
    <source>
        <dbReference type="Pfam" id="PF01035"/>
    </source>
</evidence>
<dbReference type="Pfam" id="PF01035">
    <property type="entry name" value="DNA_binding_1"/>
    <property type="match status" value="1"/>
</dbReference>
<dbReference type="InterPro" id="IPR036388">
    <property type="entry name" value="WH-like_DNA-bd_sf"/>
</dbReference>
<evidence type="ECO:0000313" key="12">
    <source>
        <dbReference type="EMBL" id="TCN85379.1"/>
    </source>
</evidence>
<dbReference type="InterPro" id="IPR036217">
    <property type="entry name" value="MethylDNA_cys_MeTrfase_DNAb"/>
</dbReference>